<evidence type="ECO:0000313" key="3">
    <source>
        <dbReference type="Proteomes" id="UP000243723"/>
    </source>
</evidence>
<keyword evidence="3" id="KW-1185">Reference proteome</keyword>
<protein>
    <submittedName>
        <fullName evidence="2">Apoptosis-inducing factor A</fullName>
    </submittedName>
</protein>
<sequence>MILSKIHLYYIQFKFLLRNSPKYYWAKLLSFLHLHTYRLVPHPKNVLIIGGSFAGFELARKLAHSLPTGHRVLMIEPNSHFNYTFNFPRYSVLQGREHHAFIPYSGISVNAPRGIFSHVRARAASIAPDAVILENGETVPYAYLVLATGATQSPPAKLLANERKAACAELQGFQLKIRDADRIAVVGAGAVGVEIAADIRSFYPEKEVTLVHSGQRILPRFGDELQQFAMEKLGKLGVEVVTGQRPKILQGEVGKQGLQFRDGRVEGFDFVIPCTGQMPNSDVLADYAPEAVSASTGRVLVRPTMQIAGKMTSDYMFALGDVAETEGPKMARAALAQVHIVHGNLMAMIKGRKAKATYVPDLKMEGSLHLTLGRKDWVTWYQTSSGEETLIPGDDGKDDLHVEGAWKYFGGNMDEFGKLSNGLLEP</sequence>
<dbReference type="SUPFAM" id="SSF51905">
    <property type="entry name" value="FAD/NAD(P)-binding domain"/>
    <property type="match status" value="1"/>
</dbReference>
<dbReference type="STRING" id="40998.A0A2P8A7X7"/>
<dbReference type="GO" id="GO:0004174">
    <property type="term" value="F:electron-transferring-flavoprotein dehydrogenase activity"/>
    <property type="evidence" value="ECO:0007669"/>
    <property type="project" value="TreeGrafter"/>
</dbReference>
<dbReference type="Pfam" id="PF07992">
    <property type="entry name" value="Pyr_redox_2"/>
    <property type="match status" value="1"/>
</dbReference>
<dbReference type="PANTHER" id="PTHR43735:SF5">
    <property type="entry name" value="FAD_NAD(P)-BINDING DOMAIN-CONTAINING PROTEIN"/>
    <property type="match status" value="1"/>
</dbReference>
<dbReference type="AlphaFoldDB" id="A0A2P8A7X7"/>
<dbReference type="InterPro" id="IPR036188">
    <property type="entry name" value="FAD/NAD-bd_sf"/>
</dbReference>
<comment type="caution">
    <text evidence="2">The sequence shown here is derived from an EMBL/GenBank/DDBJ whole genome shotgun (WGS) entry which is preliminary data.</text>
</comment>
<gene>
    <name evidence="2" type="ORF">B9Z65_6187</name>
</gene>
<accession>A0A2P8A7X7</accession>
<dbReference type="PANTHER" id="PTHR43735">
    <property type="entry name" value="APOPTOSIS-INDUCING FACTOR 1"/>
    <property type="match status" value="1"/>
</dbReference>
<proteinExistence type="predicted"/>
<dbReference type="Proteomes" id="UP000243723">
    <property type="component" value="Unassembled WGS sequence"/>
</dbReference>
<dbReference type="OrthoDB" id="202203at2759"/>
<organism evidence="2 3">
    <name type="scientific">Elsinoe australis</name>
    <dbReference type="NCBI Taxonomy" id="40998"/>
    <lineage>
        <taxon>Eukaryota</taxon>
        <taxon>Fungi</taxon>
        <taxon>Dikarya</taxon>
        <taxon>Ascomycota</taxon>
        <taxon>Pezizomycotina</taxon>
        <taxon>Dothideomycetes</taxon>
        <taxon>Dothideomycetidae</taxon>
        <taxon>Myriangiales</taxon>
        <taxon>Elsinoaceae</taxon>
        <taxon>Elsinoe</taxon>
    </lineage>
</organism>
<dbReference type="PRINTS" id="PR00368">
    <property type="entry name" value="FADPNR"/>
</dbReference>
<dbReference type="EMBL" id="NHZQ01000060">
    <property type="protein sequence ID" value="PSK56563.1"/>
    <property type="molecule type" value="Genomic_DNA"/>
</dbReference>
<evidence type="ECO:0000259" key="1">
    <source>
        <dbReference type="Pfam" id="PF07992"/>
    </source>
</evidence>
<dbReference type="GO" id="GO:0005737">
    <property type="term" value="C:cytoplasm"/>
    <property type="evidence" value="ECO:0007669"/>
    <property type="project" value="TreeGrafter"/>
</dbReference>
<reference evidence="2 3" key="1">
    <citation type="submission" date="2017-05" db="EMBL/GenBank/DDBJ databases">
        <title>Draft genome sequence of Elsinoe australis.</title>
        <authorList>
            <person name="Cheng Q."/>
        </authorList>
    </citation>
    <scope>NUCLEOTIDE SEQUENCE [LARGE SCALE GENOMIC DNA]</scope>
    <source>
        <strain evidence="2 3">NL1</strain>
    </source>
</reference>
<dbReference type="InterPro" id="IPR023753">
    <property type="entry name" value="FAD/NAD-binding_dom"/>
</dbReference>
<name>A0A2P8A7X7_9PEZI</name>
<dbReference type="GO" id="GO:0050660">
    <property type="term" value="F:flavin adenine dinucleotide binding"/>
    <property type="evidence" value="ECO:0007669"/>
    <property type="project" value="TreeGrafter"/>
</dbReference>
<evidence type="ECO:0000313" key="2">
    <source>
        <dbReference type="EMBL" id="PSK56563.1"/>
    </source>
</evidence>
<dbReference type="Gene3D" id="3.50.50.100">
    <property type="match status" value="1"/>
</dbReference>
<feature type="domain" description="FAD/NAD(P)-binding" evidence="1">
    <location>
        <begin position="45"/>
        <end position="337"/>
    </location>
</feature>